<evidence type="ECO:0000256" key="1">
    <source>
        <dbReference type="SAM" id="Phobius"/>
    </source>
</evidence>
<dbReference type="EMBL" id="JAMZOO010000003">
    <property type="protein sequence ID" value="MEB6857652.1"/>
    <property type="molecule type" value="Genomic_DNA"/>
</dbReference>
<evidence type="ECO:0000313" key="2">
    <source>
        <dbReference type="EMBL" id="MEB6857652.1"/>
    </source>
</evidence>
<keyword evidence="1" id="KW-0812">Transmembrane</keyword>
<sequence length="132" mass="15156">MTDINETKKKSFWFFDYSDFFEFLRRTMSLISPSVMVILMLSLGAFFTEDKFGNNSYQYKILIVSIVIFIFLIAIAILYDLQKGNSDFNLGYVCKLFIFAITILLCGAIIYVGVVSGANMYSLIKDWEIKGN</sequence>
<keyword evidence="1" id="KW-1133">Transmembrane helix</keyword>
<accession>A0ABU6EF12</accession>
<keyword evidence="1" id="KW-0472">Membrane</keyword>
<proteinExistence type="predicted"/>
<name>A0ABU6EF12_9GAMM</name>
<reference evidence="2 3" key="1">
    <citation type="submission" date="2022-05" db="EMBL/GenBank/DDBJ databases">
        <title>Whole genome sequences of Escherichia coli of fish isolates collected from Assam, India.</title>
        <authorList>
            <person name="Sudha S."/>
            <person name="Muneeb K.H."/>
            <person name="Rakshit O."/>
            <person name="Mendem S.K."/>
            <person name="Raisen C."/>
            <person name="Holmes M.A."/>
            <person name="Shome B.R."/>
            <person name="Sivaraman G.K."/>
        </authorList>
    </citation>
    <scope>NUCLEOTIDE SEQUENCE [LARGE SCALE GENOMIC DNA]</scope>
    <source>
        <strain evidence="2 3">278</strain>
    </source>
</reference>
<feature type="transmembrane region" description="Helical" evidence="1">
    <location>
        <begin position="30"/>
        <end position="47"/>
    </location>
</feature>
<comment type="caution">
    <text evidence="2">The sequence shown here is derived from an EMBL/GenBank/DDBJ whole genome shotgun (WGS) entry which is preliminary data.</text>
</comment>
<dbReference type="RefSeq" id="WP_325934965.1">
    <property type="nucleotide sequence ID" value="NZ_JAMZOO010000003.1"/>
</dbReference>
<evidence type="ECO:0000313" key="3">
    <source>
        <dbReference type="Proteomes" id="UP001332939"/>
    </source>
</evidence>
<gene>
    <name evidence="2" type="ORF">NA736_11475</name>
</gene>
<feature type="transmembrane region" description="Helical" evidence="1">
    <location>
        <begin position="59"/>
        <end position="81"/>
    </location>
</feature>
<protein>
    <submittedName>
        <fullName evidence="2">Uncharacterized protein</fullName>
    </submittedName>
</protein>
<organism evidence="2 3">
    <name type="scientific">Proteus cibi</name>
    <dbReference type="NCBI Taxonomy" id="2050966"/>
    <lineage>
        <taxon>Bacteria</taxon>
        <taxon>Pseudomonadati</taxon>
        <taxon>Pseudomonadota</taxon>
        <taxon>Gammaproteobacteria</taxon>
        <taxon>Enterobacterales</taxon>
        <taxon>Morganellaceae</taxon>
        <taxon>Proteus</taxon>
    </lineage>
</organism>
<dbReference type="Proteomes" id="UP001332939">
    <property type="component" value="Unassembled WGS sequence"/>
</dbReference>
<keyword evidence="3" id="KW-1185">Reference proteome</keyword>
<feature type="transmembrane region" description="Helical" evidence="1">
    <location>
        <begin position="93"/>
        <end position="114"/>
    </location>
</feature>